<evidence type="ECO:0008006" key="4">
    <source>
        <dbReference type="Google" id="ProtNLM"/>
    </source>
</evidence>
<feature type="compositionally biased region" description="Low complexity" evidence="1">
    <location>
        <begin position="105"/>
        <end position="124"/>
    </location>
</feature>
<dbReference type="SUPFAM" id="SSF51445">
    <property type="entry name" value="(Trans)glycosidases"/>
    <property type="match status" value="1"/>
</dbReference>
<proteinExistence type="predicted"/>
<evidence type="ECO:0000313" key="2">
    <source>
        <dbReference type="EMBL" id="MBJ7603673.1"/>
    </source>
</evidence>
<gene>
    <name evidence="2" type="ORF">JF888_10855</name>
</gene>
<evidence type="ECO:0000256" key="1">
    <source>
        <dbReference type="SAM" id="MobiDB-lite"/>
    </source>
</evidence>
<sequence>MRTTIKGDRFFADAVTDAGAGRLVRREATRSAQRESQVSGLPGSLRKPAMWAIGLALAAAGCSSTAGVGPPSAPQRAGLSVADRPEVETKPTTSPSPTPVAVQLAPRAAGARPGAAKPSAGARSTSAPARRGVYRFNSEAWPAMAAAGFNAATDGGVASLGQAEAAAGLNGMVWVPAYDNRSCQQTMSDAAIAAVVTDNVRSGYGGLTYQIGDEPTANGCAAAPVYSHLTALVHSADPRAQTWVADDQFNDPDTGHWPAGVPMNGTVDVLAFDVYPCQSGACDYGMIDQAVKRIHQAGVAKWEFILQDFNASSWRWPSPPELRTQFEHWQHQGASGYWIFAWDYQDGNLADQAGHVAALQWINRQPV</sequence>
<evidence type="ECO:0000313" key="3">
    <source>
        <dbReference type="Proteomes" id="UP000620075"/>
    </source>
</evidence>
<accession>A0A934KIY7</accession>
<name>A0A934KIY7_9BACT</name>
<dbReference type="RefSeq" id="WP_338180073.1">
    <property type="nucleotide sequence ID" value="NZ_JAEKNQ010000040.1"/>
</dbReference>
<comment type="caution">
    <text evidence="2">The sequence shown here is derived from an EMBL/GenBank/DDBJ whole genome shotgun (WGS) entry which is preliminary data.</text>
</comment>
<reference evidence="2 3" key="1">
    <citation type="submission" date="2020-10" db="EMBL/GenBank/DDBJ databases">
        <title>Ca. Dormibacterota MAGs.</title>
        <authorList>
            <person name="Montgomery K."/>
        </authorList>
    </citation>
    <scope>NUCLEOTIDE SEQUENCE [LARGE SCALE GENOMIC DNA]</scope>
    <source>
        <strain evidence="2">SC8811_S16_3</strain>
    </source>
</reference>
<dbReference type="AlphaFoldDB" id="A0A934KIY7"/>
<organism evidence="2 3">
    <name type="scientific">Candidatus Dormiibacter inghamiae</name>
    <dbReference type="NCBI Taxonomy" id="3127013"/>
    <lineage>
        <taxon>Bacteria</taxon>
        <taxon>Bacillati</taxon>
        <taxon>Candidatus Dormiibacterota</taxon>
        <taxon>Candidatus Dormibacteria</taxon>
        <taxon>Candidatus Dormibacterales</taxon>
        <taxon>Candidatus Dormibacteraceae</taxon>
        <taxon>Candidatus Dormiibacter</taxon>
    </lineage>
</organism>
<protein>
    <recommendedName>
        <fullName evidence="4">Glycoside hydrolase</fullName>
    </recommendedName>
</protein>
<dbReference type="Gene3D" id="3.20.20.80">
    <property type="entry name" value="Glycosidases"/>
    <property type="match status" value="1"/>
</dbReference>
<dbReference type="Proteomes" id="UP000620075">
    <property type="component" value="Unassembled WGS sequence"/>
</dbReference>
<feature type="region of interest" description="Disordered" evidence="1">
    <location>
        <begin position="64"/>
        <end position="128"/>
    </location>
</feature>
<dbReference type="InterPro" id="IPR017853">
    <property type="entry name" value="GH"/>
</dbReference>
<dbReference type="EMBL" id="JAEKNQ010000040">
    <property type="protein sequence ID" value="MBJ7603673.1"/>
    <property type="molecule type" value="Genomic_DNA"/>
</dbReference>